<evidence type="ECO:0000256" key="5">
    <source>
        <dbReference type="ARBA" id="ARBA00022837"/>
    </source>
</evidence>
<dbReference type="SUPFAM" id="SSF50998">
    <property type="entry name" value="Quinoprotein alcohol dehydrogenase-like"/>
    <property type="match status" value="1"/>
</dbReference>
<keyword evidence="3" id="KW-1029">Fimbrium biogenesis</keyword>
<feature type="domain" description="PilY1 beta-propeller" evidence="7">
    <location>
        <begin position="783"/>
        <end position="1116"/>
    </location>
</feature>
<dbReference type="Pfam" id="PF05567">
    <property type="entry name" value="T4P_PilY1"/>
    <property type="match status" value="1"/>
</dbReference>
<evidence type="ECO:0000256" key="2">
    <source>
        <dbReference type="ARBA" id="ARBA00008387"/>
    </source>
</evidence>
<dbReference type="AlphaFoldDB" id="A0A127PDV0"/>
<evidence type="ECO:0000256" key="6">
    <source>
        <dbReference type="ARBA" id="ARBA00023263"/>
    </source>
</evidence>
<evidence type="ECO:0000256" key="1">
    <source>
        <dbReference type="ARBA" id="ARBA00004561"/>
    </source>
</evidence>
<comment type="similarity">
    <text evidence="2">Belongs to the PilY1 family.</text>
</comment>
<gene>
    <name evidence="8" type="ORF">CFter6_3356</name>
</gene>
<name>A0A127PDV0_9BURK</name>
<organism evidence="8">
    <name type="scientific">Collimonas fungivorans</name>
    <dbReference type="NCBI Taxonomy" id="158899"/>
    <lineage>
        <taxon>Bacteria</taxon>
        <taxon>Pseudomonadati</taxon>
        <taxon>Pseudomonadota</taxon>
        <taxon>Betaproteobacteria</taxon>
        <taxon>Burkholderiales</taxon>
        <taxon>Oxalobacteraceae</taxon>
        <taxon>Collimonas</taxon>
    </lineage>
</organism>
<dbReference type="Proteomes" id="UP000072421">
    <property type="component" value="Chromosome"/>
</dbReference>
<sequence>MNRSPNTLQTRHWLNRFLHLLLGILVLGTVGAAHAQIALNDTPMFSNIIVPSNVLLTLSVEYPTATSRAHTDPYSSNSTFIGYFDPGKCYDYDNAAGYFAASKAATNHVCSGQWSGNFLNWATTSTIDPFRWVLTGGYRAIDTTTATVLQKGYMPSSQGGVRNFPVQAITKDAATISGATPFSGKNWKNIYVRVYGFGTSMRVSNSNDATTISVDDTPGTFGTFANTAYTSGSKNIPASSTTADGTFDIPVLVKVCDSSAVSLETNCTQYGNNIYKPTGLIQNNADKLRFAAISYLNDSNVFRDGGVLRVRMKSVGPKTPVPGSTSLDNPQKEWDPATGIFVNNPDSSDAAATGKITGSTIANSGVINYLNKFGLASQIYKSADPVSELYYAGIRYLRNAGNVPEYTNGVNANMADGFPVITNWDDPIQYACQKNFIIGIGDENTHADSNLPGSTIANASVEPAMPAAVAKDVPAALPNPVPSNYVSGGPINVTDATNAVGALEGLGNLGKVHPGWCCDQNSYFIAGLAYAAHTSDLRPNDFLNSGTKTKLFKTTAATYWLDVMETNIERKNNPYWLAAKYGGFAVPDGYSTYGNTTALAQSSWNKAGDTDRNGNLRPDNYYDAGKAGLMVSSLTDAFKNINSASQFSSSLAVASPVAVTDGTVSYSTQYFSANWSGDVIASALQFDASTGQAVTTAAAWNARLLLETQAATDSRQVDGWDKQRFIATSDGGKGVPFRAVNIGNAGNAAALAIAGVTTKDVVNFLRGDRSKEGNPFRQRAYLLGDIVTSKADPVGAPAATYADSSNPGYSSFVNAQKDRGTVVYVGANDGMLHAFDGGLSGGKELFAYVPSFLYQGPTATPAVNGLASLTSANYIHHFFVDATPLVTDVDFGRAGAANSSADWRSLLIGGLGKGGKGYYALDVTNPGMLSNEANLAKAVLWEFTDATMGYSYGPPVVVKTAKYGWVAILTSGYNNADGMGYFYIVNPSNGKLLEPPIPTGAGSANAPAGLAQAAAYVGDFTDYTADAVYAGDLLGNVWRLDLTKTTGSSYDAPTQIALLTDPSSAAAVQPVTTRPLIEVDKNSLKRYVLIGTGKLLADSDIKSSQVQTFYAINDGTGTRFDTVSTLPAAVGKYPITRANLNNNTDVTTGIGATPERPSGWYIDLGLSGNNIARRVTSQTAANGGIVAFAANLPDGDVCTPSGSNDVYAVSYSTGKSQFSDLALVTAPGLNNGIYFANINGKVKLVTTTSDGKSGTYEPAPSLNNPFNRLNWRQIPVAN</sequence>
<comment type="subcellular location">
    <subcellularLocation>
        <location evidence="1">Fimbrium</location>
    </subcellularLocation>
</comment>
<evidence type="ECO:0000256" key="4">
    <source>
        <dbReference type="ARBA" id="ARBA00022723"/>
    </source>
</evidence>
<dbReference type="InterPro" id="IPR011047">
    <property type="entry name" value="Quinoprotein_ADH-like_sf"/>
</dbReference>
<evidence type="ECO:0000313" key="8">
    <source>
        <dbReference type="EMBL" id="AMO95990.1"/>
    </source>
</evidence>
<evidence type="ECO:0000259" key="7">
    <source>
        <dbReference type="Pfam" id="PF05567"/>
    </source>
</evidence>
<keyword evidence="6" id="KW-0281">Fimbrium</keyword>
<evidence type="ECO:0000313" key="9">
    <source>
        <dbReference type="Proteomes" id="UP000072421"/>
    </source>
</evidence>
<dbReference type="GO" id="GO:0009289">
    <property type="term" value="C:pilus"/>
    <property type="evidence" value="ECO:0007669"/>
    <property type="project" value="UniProtKB-SubCell"/>
</dbReference>
<proteinExistence type="inferred from homology"/>
<evidence type="ECO:0000256" key="3">
    <source>
        <dbReference type="ARBA" id="ARBA00022558"/>
    </source>
</evidence>
<dbReference type="RefSeq" id="WP_061540680.1">
    <property type="nucleotide sequence ID" value="NZ_CP013232.1"/>
</dbReference>
<dbReference type="GO" id="GO:0046872">
    <property type="term" value="F:metal ion binding"/>
    <property type="evidence" value="ECO:0007669"/>
    <property type="project" value="UniProtKB-KW"/>
</dbReference>
<keyword evidence="4" id="KW-0479">Metal-binding</keyword>
<dbReference type="OrthoDB" id="7156875at2"/>
<protein>
    <submittedName>
        <fullName evidence="8">Neisseria PilC beta-propeller domain protein</fullName>
    </submittedName>
</protein>
<reference evidence="8 9" key="1">
    <citation type="submission" date="2015-11" db="EMBL/GenBank/DDBJ databases">
        <title>Exploring the genomic traits of fungus-feeding bacterial genus Collimonas.</title>
        <authorList>
            <person name="Song C."/>
            <person name="Schmidt R."/>
            <person name="de Jager V."/>
            <person name="Krzyzanowska D."/>
            <person name="Jongedijk E."/>
            <person name="Cankar K."/>
            <person name="Beekwilder J."/>
            <person name="van Veen A."/>
            <person name="de Boer W."/>
            <person name="van Veen J.A."/>
            <person name="Garbeva P."/>
        </authorList>
    </citation>
    <scope>NUCLEOTIDE SEQUENCE [LARGE SCALE GENOMIC DNA]</scope>
    <source>
        <strain evidence="8 9">Ter6</strain>
    </source>
</reference>
<dbReference type="PATRIC" id="fig|158899.10.peg.3336"/>
<dbReference type="InterPro" id="IPR008707">
    <property type="entry name" value="B-propeller_PilY1"/>
</dbReference>
<accession>A0A127PDV0</accession>
<keyword evidence="5" id="KW-0106">Calcium</keyword>
<dbReference type="EMBL" id="CP013232">
    <property type="protein sequence ID" value="AMO95990.1"/>
    <property type="molecule type" value="Genomic_DNA"/>
</dbReference>